<evidence type="ECO:0000259" key="2">
    <source>
        <dbReference type="Pfam" id="PF17107"/>
    </source>
</evidence>
<dbReference type="InterPro" id="IPR031352">
    <property type="entry name" value="SesA"/>
</dbReference>
<dbReference type="PANTHER" id="PTHR10039">
    <property type="entry name" value="AMELOGENIN"/>
    <property type="match status" value="1"/>
</dbReference>
<evidence type="ECO:0000256" key="1">
    <source>
        <dbReference type="ARBA" id="ARBA00022737"/>
    </source>
</evidence>
<gene>
    <name evidence="4" type="ORF">CC80DRAFT_116182</name>
</gene>
<feature type="domain" description="NACHT-NTPase and P-loop NTPases N-terminal" evidence="2">
    <location>
        <begin position="11"/>
        <end position="135"/>
    </location>
</feature>
<dbReference type="EMBL" id="ML976997">
    <property type="protein sequence ID" value="KAF1954788.1"/>
    <property type="molecule type" value="Genomic_DNA"/>
</dbReference>
<evidence type="ECO:0000313" key="4">
    <source>
        <dbReference type="EMBL" id="KAF1954788.1"/>
    </source>
</evidence>
<evidence type="ECO:0000259" key="3">
    <source>
        <dbReference type="Pfam" id="PF24883"/>
    </source>
</evidence>
<dbReference type="PANTHER" id="PTHR10039:SF16">
    <property type="entry name" value="GPI INOSITOL-DEACYLASE"/>
    <property type="match status" value="1"/>
</dbReference>
<keyword evidence="5" id="KW-1185">Reference proteome</keyword>
<dbReference type="OrthoDB" id="3200163at2759"/>
<dbReference type="Proteomes" id="UP000800035">
    <property type="component" value="Unassembled WGS sequence"/>
</dbReference>
<organism evidence="4 5">
    <name type="scientific">Byssothecium circinans</name>
    <dbReference type="NCBI Taxonomy" id="147558"/>
    <lineage>
        <taxon>Eukaryota</taxon>
        <taxon>Fungi</taxon>
        <taxon>Dikarya</taxon>
        <taxon>Ascomycota</taxon>
        <taxon>Pezizomycotina</taxon>
        <taxon>Dothideomycetes</taxon>
        <taxon>Pleosporomycetidae</taxon>
        <taxon>Pleosporales</taxon>
        <taxon>Massarineae</taxon>
        <taxon>Massarinaceae</taxon>
        <taxon>Byssothecium</taxon>
    </lineage>
</organism>
<sequence length="228" mass="25668">MAELAAIGTAANILQLVQFTTTVIGRLKEYQNLVDNVPHTLKQATAELPLLKLTLNKLREAVDKDSLALDMSEAVLPALKECDASIRSLHDTLEKIVPSPDDSMTQKHVRAMKSLRYDSKIEETIQRIREYIRALTFASLSMDAFKDTKLAKVRKWIGTLRGPDTSLYHRKSLERRHANTGQWFLEGDPFKTWKSEPDSMLWLHGTPGSGKSVLSSSIIDDIQHDVKS</sequence>
<protein>
    <submittedName>
        <fullName evidence="4">Uncharacterized protein</fullName>
    </submittedName>
</protein>
<proteinExistence type="predicted"/>
<feature type="domain" description="Nephrocystin 3-like N-terminal" evidence="3">
    <location>
        <begin position="179"/>
        <end position="225"/>
    </location>
</feature>
<evidence type="ECO:0000313" key="5">
    <source>
        <dbReference type="Proteomes" id="UP000800035"/>
    </source>
</evidence>
<accession>A0A6A5TQU1</accession>
<keyword evidence="1" id="KW-0677">Repeat</keyword>
<dbReference type="Pfam" id="PF24883">
    <property type="entry name" value="NPHP3_N"/>
    <property type="match status" value="1"/>
</dbReference>
<reference evidence="4" key="1">
    <citation type="journal article" date="2020" name="Stud. Mycol.">
        <title>101 Dothideomycetes genomes: a test case for predicting lifestyles and emergence of pathogens.</title>
        <authorList>
            <person name="Haridas S."/>
            <person name="Albert R."/>
            <person name="Binder M."/>
            <person name="Bloem J."/>
            <person name="Labutti K."/>
            <person name="Salamov A."/>
            <person name="Andreopoulos B."/>
            <person name="Baker S."/>
            <person name="Barry K."/>
            <person name="Bills G."/>
            <person name="Bluhm B."/>
            <person name="Cannon C."/>
            <person name="Castanera R."/>
            <person name="Culley D."/>
            <person name="Daum C."/>
            <person name="Ezra D."/>
            <person name="Gonzalez J."/>
            <person name="Henrissat B."/>
            <person name="Kuo A."/>
            <person name="Liang C."/>
            <person name="Lipzen A."/>
            <person name="Lutzoni F."/>
            <person name="Magnuson J."/>
            <person name="Mondo S."/>
            <person name="Nolan M."/>
            <person name="Ohm R."/>
            <person name="Pangilinan J."/>
            <person name="Park H.-J."/>
            <person name="Ramirez L."/>
            <person name="Alfaro M."/>
            <person name="Sun H."/>
            <person name="Tritt A."/>
            <person name="Yoshinaga Y."/>
            <person name="Zwiers L.-H."/>
            <person name="Turgeon B."/>
            <person name="Goodwin S."/>
            <person name="Spatafora J."/>
            <person name="Crous P."/>
            <person name="Grigoriev I."/>
        </authorList>
    </citation>
    <scope>NUCLEOTIDE SEQUENCE</scope>
    <source>
        <strain evidence="4">CBS 675.92</strain>
    </source>
</reference>
<dbReference type="AlphaFoldDB" id="A0A6A5TQU1"/>
<name>A0A6A5TQU1_9PLEO</name>
<dbReference type="InterPro" id="IPR056884">
    <property type="entry name" value="NPHP3-like_N"/>
</dbReference>
<dbReference type="Pfam" id="PF17107">
    <property type="entry name" value="SesA"/>
    <property type="match status" value="1"/>
</dbReference>